<keyword evidence="2" id="KW-1185">Reference proteome</keyword>
<dbReference type="PANTHER" id="PTHR33221">
    <property type="entry name" value="WINGED HELIX-TURN-HELIX TRANSCRIPTIONAL REGULATOR, RRF2 FAMILY"/>
    <property type="match status" value="1"/>
</dbReference>
<gene>
    <name evidence="1" type="ORF">GCM10023183_11390</name>
</gene>
<dbReference type="RefSeq" id="WP_345163403.1">
    <property type="nucleotide sequence ID" value="NZ_BAABGX010000001.1"/>
</dbReference>
<dbReference type="SUPFAM" id="SSF46785">
    <property type="entry name" value="Winged helix' DNA-binding domain"/>
    <property type="match status" value="1"/>
</dbReference>
<name>A0ABP8FD17_9BACT</name>
<sequence length="161" mass="18029">MLSKTTEYALRAIVYIALQNAKDHRTGIKEIAKELELPTHFMGKILQDLVRKGVIASMKGPGGGFYLHRQASQISVLEVVRTIDGLEAFKKCGMGMKECSDSHPCPLHNEIKQYREQLLKTFSGKSIQTLVDGINTGRFFITNLHPESPQETILLMDSPEN</sequence>
<dbReference type="InterPro" id="IPR036388">
    <property type="entry name" value="WH-like_DNA-bd_sf"/>
</dbReference>
<dbReference type="EMBL" id="BAABGX010000001">
    <property type="protein sequence ID" value="GAA4300836.1"/>
    <property type="molecule type" value="Genomic_DNA"/>
</dbReference>
<comment type="caution">
    <text evidence="1">The sequence shown here is derived from an EMBL/GenBank/DDBJ whole genome shotgun (WGS) entry which is preliminary data.</text>
</comment>
<dbReference type="PROSITE" id="PS01332">
    <property type="entry name" value="HTH_RRF2_1"/>
    <property type="match status" value="1"/>
</dbReference>
<reference evidence="2" key="1">
    <citation type="journal article" date="2019" name="Int. J. Syst. Evol. Microbiol.">
        <title>The Global Catalogue of Microorganisms (GCM) 10K type strain sequencing project: providing services to taxonomists for standard genome sequencing and annotation.</title>
        <authorList>
            <consortium name="The Broad Institute Genomics Platform"/>
            <consortium name="The Broad Institute Genome Sequencing Center for Infectious Disease"/>
            <person name="Wu L."/>
            <person name="Ma J."/>
        </authorList>
    </citation>
    <scope>NUCLEOTIDE SEQUENCE [LARGE SCALE GENOMIC DNA]</scope>
    <source>
        <strain evidence="2">JCM 17917</strain>
    </source>
</reference>
<organism evidence="1 2">
    <name type="scientific">Nibribacter koreensis</name>
    <dbReference type="NCBI Taxonomy" id="1084519"/>
    <lineage>
        <taxon>Bacteria</taxon>
        <taxon>Pseudomonadati</taxon>
        <taxon>Bacteroidota</taxon>
        <taxon>Cytophagia</taxon>
        <taxon>Cytophagales</taxon>
        <taxon>Hymenobacteraceae</taxon>
        <taxon>Nibribacter</taxon>
    </lineage>
</organism>
<dbReference type="PANTHER" id="PTHR33221:SF13">
    <property type="entry name" value="TRANSCRIPTIONAL REGULATOR-RELATED"/>
    <property type="match status" value="1"/>
</dbReference>
<dbReference type="Gene3D" id="1.10.10.10">
    <property type="entry name" value="Winged helix-like DNA-binding domain superfamily/Winged helix DNA-binding domain"/>
    <property type="match status" value="1"/>
</dbReference>
<evidence type="ECO:0000313" key="2">
    <source>
        <dbReference type="Proteomes" id="UP001501844"/>
    </source>
</evidence>
<dbReference type="PROSITE" id="PS51197">
    <property type="entry name" value="HTH_RRF2_2"/>
    <property type="match status" value="1"/>
</dbReference>
<dbReference type="Pfam" id="PF02082">
    <property type="entry name" value="Rrf2"/>
    <property type="match status" value="1"/>
</dbReference>
<evidence type="ECO:0000313" key="1">
    <source>
        <dbReference type="EMBL" id="GAA4300836.1"/>
    </source>
</evidence>
<dbReference type="InterPro" id="IPR030489">
    <property type="entry name" value="TR_Rrf2-type_CS"/>
</dbReference>
<accession>A0ABP8FD17</accession>
<proteinExistence type="predicted"/>
<dbReference type="NCBIfam" id="TIGR00738">
    <property type="entry name" value="rrf2_super"/>
    <property type="match status" value="1"/>
</dbReference>
<protein>
    <submittedName>
        <fullName evidence="1">Rrf2 family transcriptional regulator</fullName>
    </submittedName>
</protein>
<dbReference type="InterPro" id="IPR036390">
    <property type="entry name" value="WH_DNA-bd_sf"/>
</dbReference>
<dbReference type="InterPro" id="IPR000944">
    <property type="entry name" value="Tscrpt_reg_Rrf2"/>
</dbReference>
<dbReference type="Proteomes" id="UP001501844">
    <property type="component" value="Unassembled WGS sequence"/>
</dbReference>